<dbReference type="GO" id="GO:0008483">
    <property type="term" value="F:transaminase activity"/>
    <property type="evidence" value="ECO:0007669"/>
    <property type="project" value="UniProtKB-KW"/>
</dbReference>
<keyword evidence="8" id="KW-0238">DNA-binding</keyword>
<dbReference type="InterPro" id="IPR015421">
    <property type="entry name" value="PyrdxlP-dep_Trfase_major"/>
</dbReference>
<evidence type="ECO:0000313" key="12">
    <source>
        <dbReference type="Proteomes" id="UP001525021"/>
    </source>
</evidence>
<dbReference type="InterPro" id="IPR036388">
    <property type="entry name" value="WH-like_DNA-bd_sf"/>
</dbReference>
<sequence length="486" mass="55400">MGWQPSRKSGHTLQQQIVQWVTAQVERGDWAAGTKLPTQRQLAMQFGVNRSTVQQALDELKAIGILEAKVGSGVYVTRNSWHALLQQTQPNWQKYIETSLHKPNYHTIQLINEYEQRDDVIRLGTGELAPSLLPTEEIEASLRELSLQPKTLGYSSPQGNDQLRAAICDYVQKRGIEAEPQNVCIVSGALQALQLIAVGLLEQGSIVFQESTSYLNSVHPFQSVGMQMIGIQRDEQLAQTLSQRKRKKQAVFYAIPTLHNPTNHVWTSLEKKQLYEVCQAARIPIIEDDVYHELLFDDPSPPIKAMDSSGQVLYIGSVSKTLSPGLRIGWLIGPTTVIERLADIKMQTDYGSSAISQELVLHWLQSGKYEKHLIRLRQQLQDRADFTEQILQEKFRELADWNKPKGGFYIWLKFHYPVVDKDFFVKLLQHRVLINPGYIYDPQDQHHIRLSYAYATYEEMQEGLQILYDYVVEATDIGNGSKVSKK</sequence>
<dbReference type="PANTHER" id="PTHR42790:SF17">
    <property type="entry name" value="TRANSCRIPTIONAL REGULATOR, GNTR FAMILY"/>
    <property type="match status" value="1"/>
</dbReference>
<dbReference type="InterPro" id="IPR004839">
    <property type="entry name" value="Aminotransferase_I/II_large"/>
</dbReference>
<dbReference type="InterPro" id="IPR015422">
    <property type="entry name" value="PyrdxlP-dep_Trfase_small"/>
</dbReference>
<keyword evidence="12" id="KW-1185">Reference proteome</keyword>
<dbReference type="Pfam" id="PF00155">
    <property type="entry name" value="Aminotran_1_2"/>
    <property type="match status" value="1"/>
</dbReference>
<evidence type="ECO:0000256" key="7">
    <source>
        <dbReference type="ARBA" id="ARBA00023015"/>
    </source>
</evidence>
<dbReference type="CDD" id="cd07377">
    <property type="entry name" value="WHTH_GntR"/>
    <property type="match status" value="1"/>
</dbReference>
<gene>
    <name evidence="11" type="ORF">NXZ79_08480</name>
</gene>
<dbReference type="PROSITE" id="PS50949">
    <property type="entry name" value="HTH_GNTR"/>
    <property type="match status" value="1"/>
</dbReference>
<dbReference type="InterPro" id="IPR050859">
    <property type="entry name" value="Class-I_PLP-dep_aminotransf"/>
</dbReference>
<dbReference type="EMBL" id="JANTOO010000010">
    <property type="protein sequence ID" value="MCS1396071.1"/>
    <property type="molecule type" value="Genomic_DNA"/>
</dbReference>
<dbReference type="InterPro" id="IPR000524">
    <property type="entry name" value="Tscrpt_reg_HTH_GntR"/>
</dbReference>
<dbReference type="InterPro" id="IPR015424">
    <property type="entry name" value="PyrdxlP-dep_Trfase"/>
</dbReference>
<evidence type="ECO:0000259" key="10">
    <source>
        <dbReference type="PROSITE" id="PS50949"/>
    </source>
</evidence>
<keyword evidence="5" id="KW-0808">Transferase</keyword>
<evidence type="ECO:0000256" key="3">
    <source>
        <dbReference type="ARBA" id="ARBA00015123"/>
    </source>
</evidence>
<keyword evidence="7" id="KW-0805">Transcription regulation</keyword>
<dbReference type="PANTHER" id="PTHR42790">
    <property type="entry name" value="AMINOTRANSFERASE"/>
    <property type="match status" value="1"/>
</dbReference>
<dbReference type="Pfam" id="PF00392">
    <property type="entry name" value="GntR"/>
    <property type="match status" value="1"/>
</dbReference>
<keyword evidence="6" id="KW-0663">Pyridoxal phosphate</keyword>
<evidence type="ECO:0000256" key="2">
    <source>
        <dbReference type="ARBA" id="ARBA00005384"/>
    </source>
</evidence>
<dbReference type="RefSeq" id="WP_012294643.1">
    <property type="nucleotide sequence ID" value="NZ_JANTOO010000010.1"/>
</dbReference>
<comment type="cofactor">
    <cofactor evidence="1">
        <name>pyridoxal 5'-phosphate</name>
        <dbReference type="ChEBI" id="CHEBI:597326"/>
    </cofactor>
</comment>
<keyword evidence="9" id="KW-0804">Transcription</keyword>
<protein>
    <recommendedName>
        <fullName evidence="3">HTH-type transcriptional regulator NorG</fullName>
    </recommendedName>
</protein>
<comment type="similarity">
    <text evidence="2">In the C-terminal section; belongs to the class-I pyridoxal-phosphate-dependent aminotransferase family.</text>
</comment>
<organism evidence="11 12">
    <name type="scientific">Lysinibacillus pinottii</name>
    <dbReference type="NCBI Taxonomy" id="2973932"/>
    <lineage>
        <taxon>Bacteria</taxon>
        <taxon>Bacillati</taxon>
        <taxon>Bacillota</taxon>
        <taxon>Bacilli</taxon>
        <taxon>Bacillales</taxon>
        <taxon>Bacillaceae</taxon>
        <taxon>Lysinibacillus</taxon>
    </lineage>
</organism>
<dbReference type="PRINTS" id="PR00035">
    <property type="entry name" value="HTHGNTR"/>
</dbReference>
<evidence type="ECO:0000256" key="9">
    <source>
        <dbReference type="ARBA" id="ARBA00023163"/>
    </source>
</evidence>
<dbReference type="CDD" id="cd00609">
    <property type="entry name" value="AAT_like"/>
    <property type="match status" value="1"/>
</dbReference>
<comment type="caution">
    <text evidence="11">The sequence shown here is derived from an EMBL/GenBank/DDBJ whole genome shotgun (WGS) entry which is preliminary data.</text>
</comment>
<reference evidence="11 12" key="1">
    <citation type="submission" date="2022-08" db="EMBL/GenBank/DDBJ databases">
        <title>Lysinibacillus sequencing.</title>
        <authorList>
            <person name="Dunlap C."/>
        </authorList>
    </citation>
    <scope>NUCLEOTIDE SEQUENCE [LARGE SCALE GENOMIC DNA]</scope>
    <source>
        <strain evidence="11 12">PB211</strain>
    </source>
</reference>
<dbReference type="Proteomes" id="UP001525021">
    <property type="component" value="Unassembled WGS sequence"/>
</dbReference>
<proteinExistence type="inferred from homology"/>
<evidence type="ECO:0000256" key="8">
    <source>
        <dbReference type="ARBA" id="ARBA00023125"/>
    </source>
</evidence>
<dbReference type="Gene3D" id="3.90.1150.10">
    <property type="entry name" value="Aspartate Aminotransferase, domain 1"/>
    <property type="match status" value="1"/>
</dbReference>
<name>A0ABT2DPY5_9BACI</name>
<dbReference type="SUPFAM" id="SSF53383">
    <property type="entry name" value="PLP-dependent transferases"/>
    <property type="match status" value="1"/>
</dbReference>
<evidence type="ECO:0000256" key="6">
    <source>
        <dbReference type="ARBA" id="ARBA00022898"/>
    </source>
</evidence>
<dbReference type="SMART" id="SM00345">
    <property type="entry name" value="HTH_GNTR"/>
    <property type="match status" value="1"/>
</dbReference>
<evidence type="ECO:0000313" key="11">
    <source>
        <dbReference type="EMBL" id="MCS1396071.1"/>
    </source>
</evidence>
<dbReference type="InterPro" id="IPR036390">
    <property type="entry name" value="WH_DNA-bd_sf"/>
</dbReference>
<accession>A0ABT2DPY5</accession>
<dbReference type="Gene3D" id="1.10.10.10">
    <property type="entry name" value="Winged helix-like DNA-binding domain superfamily/Winged helix DNA-binding domain"/>
    <property type="match status" value="1"/>
</dbReference>
<keyword evidence="4 11" id="KW-0032">Aminotransferase</keyword>
<dbReference type="SUPFAM" id="SSF46785">
    <property type="entry name" value="Winged helix' DNA-binding domain"/>
    <property type="match status" value="1"/>
</dbReference>
<evidence type="ECO:0000256" key="5">
    <source>
        <dbReference type="ARBA" id="ARBA00022679"/>
    </source>
</evidence>
<evidence type="ECO:0000256" key="1">
    <source>
        <dbReference type="ARBA" id="ARBA00001933"/>
    </source>
</evidence>
<feature type="domain" description="HTH gntR-type" evidence="10">
    <location>
        <begin position="11"/>
        <end position="79"/>
    </location>
</feature>
<evidence type="ECO:0000256" key="4">
    <source>
        <dbReference type="ARBA" id="ARBA00022576"/>
    </source>
</evidence>
<dbReference type="Gene3D" id="3.40.640.10">
    <property type="entry name" value="Type I PLP-dependent aspartate aminotransferase-like (Major domain)"/>
    <property type="match status" value="1"/>
</dbReference>